<reference evidence="3 4" key="1">
    <citation type="submission" date="2018-05" db="EMBL/GenBank/DDBJ databases">
        <title>Genome sequencing and assembly of the regulated plant pathogen Lachnellula willkommii and related sister species for the development of diagnostic species identification markers.</title>
        <authorList>
            <person name="Giroux E."/>
            <person name="Bilodeau G."/>
        </authorList>
    </citation>
    <scope>NUCLEOTIDE SEQUENCE [LARGE SCALE GENOMIC DNA]</scope>
    <source>
        <strain evidence="3 4">CBS 268.59</strain>
    </source>
</reference>
<dbReference type="AlphaFoldDB" id="A0A8T9C707"/>
<dbReference type="EMBL" id="QGMK01001129">
    <property type="protein sequence ID" value="TVY73276.1"/>
    <property type="molecule type" value="Genomic_DNA"/>
</dbReference>
<evidence type="ECO:0000256" key="1">
    <source>
        <dbReference type="SAM" id="MobiDB-lite"/>
    </source>
</evidence>
<evidence type="ECO:0000313" key="4">
    <source>
        <dbReference type="Proteomes" id="UP000469558"/>
    </source>
</evidence>
<sequence>MASSIKLTGMPDEITHEILKALDPLDLAALSQTCRSLHQVISGNELLFKSIYLNHMDEPVDPFIPAGWQWMEQLKKFVQFRRALEDLGDSLTPSDSKVSQLGAVSSFTSELMSTAKSGTESLNIGMLSKYFASRRNQEAFLCRSSLFRRAVKTSQESGLELDPPSTPIHVHPPTSPSEAQLSAKLHCLHGVYIASPSRTHYKDVYPYAVSVVYDLRNYTDGNFWGPYHDDGQATVDWEKMEAVMIILGHNLRMFVERTRNSFRHVWRDPWFGASPDSFRPISVTCLEQPAPPMEALDPYNISGTWMRVVCFLDFHDLFAYNFAVTDLADDEPRPPLNTTEAIRLIVMEIKVTKIRPSENDSGYPIVSFTGVSRSMHTSFDPNANSSIRGTVRMTPEGEVRWTTFSIYSGDHDIHGPAGPTAFWKVSNEISEHKFDRGHGDWDDDSDEDDGDYLEDDEEDEVVVLEETEEVMED</sequence>
<protein>
    <recommendedName>
        <fullName evidence="2">F-box domain-containing protein</fullName>
    </recommendedName>
</protein>
<evidence type="ECO:0000259" key="2">
    <source>
        <dbReference type="PROSITE" id="PS50181"/>
    </source>
</evidence>
<name>A0A8T9C707_9HELO</name>
<feature type="region of interest" description="Disordered" evidence="1">
    <location>
        <begin position="434"/>
        <end position="458"/>
    </location>
</feature>
<dbReference type="CDD" id="cd09917">
    <property type="entry name" value="F-box_SF"/>
    <property type="match status" value="1"/>
</dbReference>
<proteinExistence type="predicted"/>
<evidence type="ECO:0000313" key="3">
    <source>
        <dbReference type="EMBL" id="TVY73276.1"/>
    </source>
</evidence>
<feature type="compositionally biased region" description="Acidic residues" evidence="1">
    <location>
        <begin position="441"/>
        <end position="458"/>
    </location>
</feature>
<dbReference type="OrthoDB" id="3226064at2759"/>
<dbReference type="Proteomes" id="UP000469558">
    <property type="component" value="Unassembled WGS sequence"/>
</dbReference>
<dbReference type="InterPro" id="IPR001810">
    <property type="entry name" value="F-box_dom"/>
</dbReference>
<dbReference type="Gene3D" id="1.20.1280.50">
    <property type="match status" value="1"/>
</dbReference>
<gene>
    <name evidence="3" type="ORF">LSUE1_G009103</name>
</gene>
<dbReference type="SMART" id="SM00256">
    <property type="entry name" value="FBOX"/>
    <property type="match status" value="1"/>
</dbReference>
<comment type="caution">
    <text evidence="3">The sequence shown here is derived from an EMBL/GenBank/DDBJ whole genome shotgun (WGS) entry which is preliminary data.</text>
</comment>
<dbReference type="PROSITE" id="PS50181">
    <property type="entry name" value="FBOX"/>
    <property type="match status" value="1"/>
</dbReference>
<feature type="domain" description="F-box" evidence="2">
    <location>
        <begin position="4"/>
        <end position="51"/>
    </location>
</feature>
<organism evidence="3 4">
    <name type="scientific">Lachnellula suecica</name>
    <dbReference type="NCBI Taxonomy" id="602035"/>
    <lineage>
        <taxon>Eukaryota</taxon>
        <taxon>Fungi</taxon>
        <taxon>Dikarya</taxon>
        <taxon>Ascomycota</taxon>
        <taxon>Pezizomycotina</taxon>
        <taxon>Leotiomycetes</taxon>
        <taxon>Helotiales</taxon>
        <taxon>Lachnaceae</taxon>
        <taxon>Lachnellula</taxon>
    </lineage>
</organism>
<dbReference type="Pfam" id="PF12937">
    <property type="entry name" value="F-box-like"/>
    <property type="match status" value="1"/>
</dbReference>
<accession>A0A8T9C707</accession>
<keyword evidence="4" id="KW-1185">Reference proteome</keyword>
<dbReference type="InterPro" id="IPR036047">
    <property type="entry name" value="F-box-like_dom_sf"/>
</dbReference>
<dbReference type="SUPFAM" id="SSF81383">
    <property type="entry name" value="F-box domain"/>
    <property type="match status" value="1"/>
</dbReference>